<dbReference type="GO" id="GO:0008083">
    <property type="term" value="F:growth factor activity"/>
    <property type="evidence" value="ECO:0007669"/>
    <property type="project" value="TreeGrafter"/>
</dbReference>
<feature type="compositionally biased region" description="Basic and acidic residues" evidence="1">
    <location>
        <begin position="155"/>
        <end position="165"/>
    </location>
</feature>
<dbReference type="PANTHER" id="PTHR16922:SF0">
    <property type="entry name" value="INTERLEUKIN-11"/>
    <property type="match status" value="1"/>
</dbReference>
<dbReference type="InterPro" id="IPR009079">
    <property type="entry name" value="4_helix_cytokine-like_core"/>
</dbReference>
<name>A0AAX6S098_HETGA</name>
<evidence type="ECO:0000313" key="3">
    <source>
        <dbReference type="Proteomes" id="UP000694906"/>
    </source>
</evidence>
<feature type="region of interest" description="Disordered" evidence="1">
    <location>
        <begin position="135"/>
        <end position="205"/>
    </location>
</feature>
<gene>
    <name evidence="4" type="primary">Il11</name>
</gene>
<keyword evidence="3" id="KW-1185">Reference proteome</keyword>
<feature type="signal peptide" evidence="2">
    <location>
        <begin position="1"/>
        <end position="21"/>
    </location>
</feature>
<feature type="compositionally biased region" description="Basic and acidic residues" evidence="1">
    <location>
        <begin position="191"/>
        <end position="205"/>
    </location>
</feature>
<dbReference type="Gene3D" id="1.20.1250.10">
    <property type="match status" value="2"/>
</dbReference>
<dbReference type="AlphaFoldDB" id="A0AAX6S098"/>
<proteinExistence type="predicted"/>
<dbReference type="RefSeq" id="XP_021101407.1">
    <property type="nucleotide sequence ID" value="XM_021245748.1"/>
</dbReference>
<protein>
    <submittedName>
        <fullName evidence="4">Interleukin-11 isoform X2</fullName>
    </submittedName>
</protein>
<dbReference type="PANTHER" id="PTHR16922">
    <property type="entry name" value="INTERLEUKIN 11"/>
    <property type="match status" value="1"/>
</dbReference>
<evidence type="ECO:0000256" key="1">
    <source>
        <dbReference type="SAM" id="MobiDB-lite"/>
    </source>
</evidence>
<evidence type="ECO:0000256" key="2">
    <source>
        <dbReference type="SAM" id="SignalP"/>
    </source>
</evidence>
<reference evidence="4" key="1">
    <citation type="submission" date="2025-08" db="UniProtKB">
        <authorList>
            <consortium name="RefSeq"/>
        </authorList>
    </citation>
    <scope>IDENTIFICATION</scope>
</reference>
<dbReference type="SUPFAM" id="SSF47266">
    <property type="entry name" value="4-helical cytokines"/>
    <property type="match status" value="1"/>
</dbReference>
<dbReference type="InterPro" id="IPR020438">
    <property type="entry name" value="IL-11"/>
</dbReference>
<feature type="chain" id="PRO_5043388397" evidence="2">
    <location>
        <begin position="22"/>
        <end position="205"/>
    </location>
</feature>
<organism evidence="3 4">
    <name type="scientific">Heterocephalus glaber</name>
    <name type="common">Naked mole rat</name>
    <dbReference type="NCBI Taxonomy" id="10181"/>
    <lineage>
        <taxon>Eukaryota</taxon>
        <taxon>Metazoa</taxon>
        <taxon>Chordata</taxon>
        <taxon>Craniata</taxon>
        <taxon>Vertebrata</taxon>
        <taxon>Euteleostomi</taxon>
        <taxon>Mammalia</taxon>
        <taxon>Eutheria</taxon>
        <taxon>Euarchontoglires</taxon>
        <taxon>Glires</taxon>
        <taxon>Rodentia</taxon>
        <taxon>Hystricomorpha</taxon>
        <taxon>Bathyergidae</taxon>
        <taxon>Heterocephalus</taxon>
    </lineage>
</organism>
<dbReference type="GeneID" id="101706608"/>
<dbReference type="GO" id="GO:0043410">
    <property type="term" value="P:positive regulation of MAPK cascade"/>
    <property type="evidence" value="ECO:0007669"/>
    <property type="project" value="TreeGrafter"/>
</dbReference>
<dbReference type="Pfam" id="PF07400">
    <property type="entry name" value="IL11"/>
    <property type="match status" value="1"/>
</dbReference>
<keyword evidence="2" id="KW-0732">Signal</keyword>
<dbReference type="GO" id="GO:0005125">
    <property type="term" value="F:cytokine activity"/>
    <property type="evidence" value="ECO:0007669"/>
    <property type="project" value="TreeGrafter"/>
</dbReference>
<accession>A0AAX6S098</accession>
<dbReference type="Proteomes" id="UP000694906">
    <property type="component" value="Unplaced"/>
</dbReference>
<dbReference type="GO" id="GO:0008284">
    <property type="term" value="P:positive regulation of cell population proliferation"/>
    <property type="evidence" value="ECO:0007669"/>
    <property type="project" value="TreeGrafter"/>
</dbReference>
<evidence type="ECO:0000313" key="4">
    <source>
        <dbReference type="RefSeq" id="XP_021101407.1"/>
    </source>
</evidence>
<sequence>MNCVCRLVLVVLSLWPERAAARGPPPGPPRAAPDPRAELDSAVLLTRSLLVDTRQLAAQLLPSVLTRLRTDLLSYLRHVQWLRRVGGPSLRTLEPELGTLQARLDRLLRRLQLLVRLASGPLLVQPCTLEPQTLSPETLNLGAPASQTHSGDPASRPDHCSEIPGRRPPRLCGPKTEASDPMILPRKSRLSPHDAGDPRSWSPDH</sequence>
<dbReference type="CTD" id="3589"/>
<dbReference type="GO" id="GO:0005737">
    <property type="term" value="C:cytoplasm"/>
    <property type="evidence" value="ECO:0007669"/>
    <property type="project" value="TreeGrafter"/>
</dbReference>